<evidence type="ECO:0000259" key="3">
    <source>
        <dbReference type="PROSITE" id="PS50011"/>
    </source>
</evidence>
<dbReference type="GO" id="GO:0004672">
    <property type="term" value="F:protein kinase activity"/>
    <property type="evidence" value="ECO:0007669"/>
    <property type="project" value="InterPro"/>
</dbReference>
<dbReference type="AlphaFoldDB" id="A0A6P3ZCN7"/>
<dbReference type="InterPro" id="IPR000719">
    <property type="entry name" value="Prot_kinase_dom"/>
</dbReference>
<feature type="chain" id="PRO_5046529188" evidence="2">
    <location>
        <begin position="29"/>
        <end position="630"/>
    </location>
</feature>
<organism evidence="4 5">
    <name type="scientific">Ziziphus jujuba</name>
    <name type="common">Chinese jujube</name>
    <name type="synonym">Ziziphus sativa</name>
    <dbReference type="NCBI Taxonomy" id="326968"/>
    <lineage>
        <taxon>Eukaryota</taxon>
        <taxon>Viridiplantae</taxon>
        <taxon>Streptophyta</taxon>
        <taxon>Embryophyta</taxon>
        <taxon>Tracheophyta</taxon>
        <taxon>Spermatophyta</taxon>
        <taxon>Magnoliopsida</taxon>
        <taxon>eudicotyledons</taxon>
        <taxon>Gunneridae</taxon>
        <taxon>Pentapetalae</taxon>
        <taxon>rosids</taxon>
        <taxon>fabids</taxon>
        <taxon>Rosales</taxon>
        <taxon>Rhamnaceae</taxon>
        <taxon>Paliureae</taxon>
        <taxon>Ziziphus</taxon>
    </lineage>
</organism>
<dbReference type="InterPro" id="IPR052611">
    <property type="entry name" value="Plant_RLK_LysM"/>
</dbReference>
<keyword evidence="1" id="KW-0812">Transmembrane</keyword>
<reference evidence="5" key="1">
    <citation type="submission" date="2025-08" db="UniProtKB">
        <authorList>
            <consortium name="RefSeq"/>
        </authorList>
    </citation>
    <scope>IDENTIFICATION</scope>
    <source>
        <tissue evidence="5">Seedling</tissue>
    </source>
</reference>
<dbReference type="PROSITE" id="PS50011">
    <property type="entry name" value="PROTEIN_KINASE_DOM"/>
    <property type="match status" value="1"/>
</dbReference>
<dbReference type="Pfam" id="PF00069">
    <property type="entry name" value="Pkinase"/>
    <property type="match status" value="1"/>
</dbReference>
<dbReference type="InterPro" id="IPR008271">
    <property type="entry name" value="Ser/Thr_kinase_AS"/>
</dbReference>
<dbReference type="GO" id="GO:0005524">
    <property type="term" value="F:ATP binding"/>
    <property type="evidence" value="ECO:0007669"/>
    <property type="project" value="UniProtKB-KW"/>
</dbReference>
<dbReference type="InterPro" id="IPR059143">
    <property type="entry name" value="NFP_LysM2"/>
</dbReference>
<dbReference type="GeneID" id="107413168"/>
<keyword evidence="4" id="KW-1185">Reference proteome</keyword>
<dbReference type="PANTHER" id="PTHR45927:SF15">
    <property type="entry name" value="SERINE_THREONINE RECEPTOR-LIKE KINASE NFP"/>
    <property type="match status" value="1"/>
</dbReference>
<dbReference type="Gene3D" id="3.30.200.20">
    <property type="entry name" value="Phosphorylase Kinase, domain 1"/>
    <property type="match status" value="1"/>
</dbReference>
<dbReference type="Gene3D" id="1.10.510.10">
    <property type="entry name" value="Transferase(Phosphotransferase) domain 1"/>
    <property type="match status" value="1"/>
</dbReference>
<gene>
    <name evidence="5" type="primary">LOC107413168</name>
</gene>
<feature type="domain" description="Protein kinase" evidence="3">
    <location>
        <begin position="330"/>
        <end position="615"/>
    </location>
</feature>
<keyword evidence="1" id="KW-1133">Transmembrane helix</keyword>
<dbReference type="InParanoid" id="A0A6P3ZCN7"/>
<keyword evidence="2" id="KW-0732">Signal</keyword>
<dbReference type="InterPro" id="IPR011009">
    <property type="entry name" value="Kinase-like_dom_sf"/>
</dbReference>
<feature type="transmembrane region" description="Helical" evidence="1">
    <location>
        <begin position="256"/>
        <end position="280"/>
    </location>
</feature>
<dbReference type="Pfam" id="PF23457">
    <property type="entry name" value="LysM2_NFP"/>
    <property type="match status" value="1"/>
</dbReference>
<evidence type="ECO:0000313" key="4">
    <source>
        <dbReference type="Proteomes" id="UP001652623"/>
    </source>
</evidence>
<dbReference type="GO" id="GO:0005886">
    <property type="term" value="C:plasma membrane"/>
    <property type="evidence" value="ECO:0007669"/>
    <property type="project" value="UniProtKB-SubCell"/>
</dbReference>
<keyword evidence="1" id="KW-0472">Membrane</keyword>
<protein>
    <submittedName>
        <fullName evidence="5">Serine/threonine receptor-like kinase NFP</fullName>
    </submittedName>
</protein>
<name>A0A6P3ZCN7_ZIZJJ</name>
<dbReference type="Pfam" id="PF23462">
    <property type="entry name" value="LysM3_NFP"/>
    <property type="match status" value="1"/>
</dbReference>
<sequence>MRTKTHYDSSLLLFLFFFFIFFVFHSKAQPLPTTDGYTCSANQTTNSFPCQTYVFYRAMAPDFLDLASIGDLFSVSRLMISEPSNISSPSSPLVPNQSLFVPITCSCNSLNTSETISYANISYTITPGDTFYDISTKKFQNLTTYQSVEVVNPELVATNLTVGVNVIFPIFCKCPNQTQLQNRVNYLVSYVLQPSDNISTVASRFGVETSSIIDVNGNNSQTWDTIFVPVAQLPELAQPTVVPSSPPGNNDDREGVVTGLAIGLGITGVLLLLVSGFWVYRENSMKKKGMVIGGGDVEKQRFQMNSKEGKVGKDSMGKEVSLIANVSECLDKYRVFGIDELQEATDGFSDGCLIQGSVYKGSIDGEVFAIKKMSWSAYEQLKILQKVNHGNLVKLEGFCIDTLNANCYLVYEYVESGSLYSWLHEKNNERLSWKTRLRIAIDVANGLQYIHEHTRPRVVHKDIKSSNILLDTNMRAKIANFGLAKSGCNAITMHIVGTQGYIAPEYAADGIVSTKMDVFSFGVVLLELISGKEAIDENGNVLWASAGKVLEGNEEDKAKKLKGWVDNSFFHETFSMESLMNVMTLAVACVNRDPSKRPSMVDIVYALCKSEDLFFDISDDTLSDPSVLAR</sequence>
<dbReference type="PANTHER" id="PTHR45927">
    <property type="entry name" value="LYSM-DOMAIN RECEPTOR-LIKE KINASE-RELATED"/>
    <property type="match status" value="1"/>
</dbReference>
<dbReference type="SUPFAM" id="SSF56112">
    <property type="entry name" value="Protein kinase-like (PK-like)"/>
    <property type="match status" value="1"/>
</dbReference>
<dbReference type="KEGG" id="zju:107413168"/>
<dbReference type="Pfam" id="PF23446">
    <property type="entry name" value="LysM1_NFP_LYK"/>
    <property type="match status" value="1"/>
</dbReference>
<evidence type="ECO:0000313" key="5">
    <source>
        <dbReference type="RefSeq" id="XP_015876533.3"/>
    </source>
</evidence>
<proteinExistence type="predicted"/>
<dbReference type="SMART" id="SM00220">
    <property type="entry name" value="S_TKc"/>
    <property type="match status" value="1"/>
</dbReference>
<dbReference type="PROSITE" id="PS00108">
    <property type="entry name" value="PROTEIN_KINASE_ST"/>
    <property type="match status" value="1"/>
</dbReference>
<dbReference type="InterPro" id="IPR059144">
    <property type="entry name" value="NFP_LysM3"/>
</dbReference>
<dbReference type="Proteomes" id="UP001652623">
    <property type="component" value="Chromosome 3"/>
</dbReference>
<evidence type="ECO:0000256" key="1">
    <source>
        <dbReference type="SAM" id="Phobius"/>
    </source>
</evidence>
<feature type="signal peptide" evidence="2">
    <location>
        <begin position="1"/>
        <end position="28"/>
    </location>
</feature>
<dbReference type="GO" id="GO:0051707">
    <property type="term" value="P:response to other organism"/>
    <property type="evidence" value="ECO:0007669"/>
    <property type="project" value="UniProtKB-ARBA"/>
</dbReference>
<evidence type="ECO:0000256" key="2">
    <source>
        <dbReference type="SAM" id="SignalP"/>
    </source>
</evidence>
<dbReference type="InterPro" id="IPR056561">
    <property type="entry name" value="NFP_LYK_LysM1"/>
</dbReference>
<dbReference type="RefSeq" id="XP_015876533.3">
    <property type="nucleotide sequence ID" value="XM_016021047.4"/>
</dbReference>
<accession>A0A6P3ZCN7</accession>